<dbReference type="InterPro" id="IPR016032">
    <property type="entry name" value="Sig_transdc_resp-reg_C-effctor"/>
</dbReference>
<accession>A0ABX5WPK8</accession>
<evidence type="ECO:0000256" key="3">
    <source>
        <dbReference type="SAM" id="Phobius"/>
    </source>
</evidence>
<dbReference type="SMART" id="SM00862">
    <property type="entry name" value="Trans_reg_C"/>
    <property type="match status" value="1"/>
</dbReference>
<feature type="domain" description="OmpR/PhoB-type" evidence="4">
    <location>
        <begin position="1"/>
        <end position="97"/>
    </location>
</feature>
<evidence type="ECO:0000256" key="1">
    <source>
        <dbReference type="ARBA" id="ARBA00023125"/>
    </source>
</evidence>
<dbReference type="PROSITE" id="PS51755">
    <property type="entry name" value="OMPR_PHOB"/>
    <property type="match status" value="1"/>
</dbReference>
<proteinExistence type="predicted"/>
<dbReference type="EMBL" id="CP041153">
    <property type="protein sequence ID" value="QDF74499.1"/>
    <property type="molecule type" value="Genomic_DNA"/>
</dbReference>
<name>A0ABX5WPK8_9GAMM</name>
<keyword evidence="3" id="KW-0812">Transmembrane</keyword>
<keyword evidence="3" id="KW-1133">Transmembrane helix</keyword>
<keyword evidence="1 2" id="KW-0238">DNA-binding</keyword>
<evidence type="ECO:0000313" key="6">
    <source>
        <dbReference type="Proteomes" id="UP000318758"/>
    </source>
</evidence>
<dbReference type="SUPFAM" id="SSF46894">
    <property type="entry name" value="C-terminal effector domain of the bipartite response regulators"/>
    <property type="match status" value="1"/>
</dbReference>
<evidence type="ECO:0000256" key="2">
    <source>
        <dbReference type="PROSITE-ProRule" id="PRU01091"/>
    </source>
</evidence>
<dbReference type="InterPro" id="IPR001867">
    <property type="entry name" value="OmpR/PhoB-type_DNA-bd"/>
</dbReference>
<protein>
    <recommendedName>
        <fullName evidence="4">OmpR/PhoB-type domain-containing protein</fullName>
    </recommendedName>
</protein>
<dbReference type="InterPro" id="IPR036388">
    <property type="entry name" value="WH-like_DNA-bd_sf"/>
</dbReference>
<dbReference type="Gene3D" id="1.10.10.10">
    <property type="entry name" value="Winged helix-like DNA-binding domain superfamily/Winged helix DNA-binding domain"/>
    <property type="match status" value="1"/>
</dbReference>
<dbReference type="RefSeq" id="WP_140946869.1">
    <property type="nucleotide sequence ID" value="NZ_CP041153.1"/>
</dbReference>
<reference evidence="5 6" key="1">
    <citation type="submission" date="2019-06" db="EMBL/GenBank/DDBJ databases">
        <title>Complete genome of Shewanella marisflavi ECSMB14101, a mussel settlement-inducing bacterium isolated from East China Sea.</title>
        <authorList>
            <person name="Yang J."/>
            <person name="Liang X."/>
            <person name="Chang R."/>
            <person name="Peng L."/>
        </authorList>
    </citation>
    <scope>NUCLEOTIDE SEQUENCE [LARGE SCALE GENOMIC DNA]</scope>
    <source>
        <strain evidence="5 6">ECSMB14101</strain>
    </source>
</reference>
<feature type="transmembrane region" description="Helical" evidence="3">
    <location>
        <begin position="147"/>
        <end position="166"/>
    </location>
</feature>
<dbReference type="Proteomes" id="UP000318758">
    <property type="component" value="Chromosome"/>
</dbReference>
<evidence type="ECO:0000259" key="4">
    <source>
        <dbReference type="PROSITE" id="PS51755"/>
    </source>
</evidence>
<dbReference type="CDD" id="cd00383">
    <property type="entry name" value="trans_reg_C"/>
    <property type="match status" value="1"/>
</dbReference>
<keyword evidence="6" id="KW-1185">Reference proteome</keyword>
<keyword evidence="3" id="KW-0472">Membrane</keyword>
<dbReference type="Pfam" id="PF00486">
    <property type="entry name" value="Trans_reg_C"/>
    <property type="match status" value="1"/>
</dbReference>
<gene>
    <name evidence="5" type="ORF">FGA12_04635</name>
</gene>
<sequence length="455" mass="51102">MKITEFLMIDLDARELVDTKLSTRCALSLSELEVLKSLVKNVGEVVSKETLYAVGWPGRVVAPSSLTQCMSSLRKKLHGKTDIEIKNIPRYGYSLCIIESVEAVTPASPANVSSLSNQESYHSLTVTTREGKAKAYPTKSVSRLKSMLYRIVAISLIAALIIGLHFSGGLKLIVNHLSLLAEPEVASITAKPFLLAQNQSLLHTVQLDDQAKSIATENVGDNWFNYDNIFNNSSEKQLFTFENGRYESVALCNQFNGSCIDKQPLNLVSAVNNLTPPLDIQWLADTKLRMEQVTYNNILLDKFSPADKGLVEDVYRADVYYYSDSKNVVRADVRLSMIFDSANRGKMVAAACITDDMLKEISIRYQFSGEFKVTQSEVDGKTVRTFLVDVEDHSFTSPQQISKESATIYREIRKHVLKNEQMVLRQLYQDDDSGVWMLPLWGETMVWAHRELVSL</sequence>
<organism evidence="5 6">
    <name type="scientific">Shewanella marisflavi</name>
    <dbReference type="NCBI Taxonomy" id="260364"/>
    <lineage>
        <taxon>Bacteria</taxon>
        <taxon>Pseudomonadati</taxon>
        <taxon>Pseudomonadota</taxon>
        <taxon>Gammaproteobacteria</taxon>
        <taxon>Alteromonadales</taxon>
        <taxon>Shewanellaceae</taxon>
        <taxon>Shewanella</taxon>
    </lineage>
</organism>
<evidence type="ECO:0000313" key="5">
    <source>
        <dbReference type="EMBL" id="QDF74499.1"/>
    </source>
</evidence>
<feature type="DNA-binding region" description="OmpR/PhoB-type" evidence="2">
    <location>
        <begin position="1"/>
        <end position="97"/>
    </location>
</feature>